<sequence>MKFCMILEFFVPHYNGGGERRYYELTKRLVEQGHEVDILTMKVDNAPDHEQVDGVNIHRLGPVIKQPPIRSKTDFIKYLKAVISWINNHSYSIIDAQAYSPLLSGLIASKITKTPLIATIYDTSRNSNDQWIQFSKLASIAEKILVKLPYTRVLTISDATRNSLINDFNIKNKNIDVMYIGVDLDTIDKVECNETAKNRLLFVGRLVPHKHVDHLLEVLNNIKDNYPGIKLVIVGKGIEKENLIEYINNHKLGDYVEFMQDLTNEELIYQMKLANLLVLPSTREGFGMVLSEANACHTPTIAYASGGVVEVVDDGISGYLIKPNNKEQLQEKIEHVLSNKNIEEQLADGGRRRVEDIFNWDKIVEDYVNFASKTINCNCKGIKK</sequence>
<dbReference type="Pfam" id="PF00534">
    <property type="entry name" value="Glycos_transf_1"/>
    <property type="match status" value="1"/>
</dbReference>
<evidence type="ECO:0000259" key="1">
    <source>
        <dbReference type="Pfam" id="PF00534"/>
    </source>
</evidence>
<keyword evidence="4" id="KW-0167">Capsid protein</keyword>
<dbReference type="InterPro" id="IPR028098">
    <property type="entry name" value="Glyco_trans_4-like_N"/>
</dbReference>
<evidence type="ECO:0000259" key="2">
    <source>
        <dbReference type="Pfam" id="PF13439"/>
    </source>
</evidence>
<keyword evidence="5" id="KW-1185">Reference proteome</keyword>
<dbReference type="OrthoDB" id="132546at2157"/>
<dbReference type="PANTHER" id="PTHR45947:SF3">
    <property type="entry name" value="SULFOQUINOVOSYL TRANSFERASE SQD2"/>
    <property type="match status" value="1"/>
</dbReference>
<dbReference type="InterPro" id="IPR050194">
    <property type="entry name" value="Glycosyltransferase_grp1"/>
</dbReference>
<dbReference type="InterPro" id="IPR001296">
    <property type="entry name" value="Glyco_trans_1"/>
</dbReference>
<dbReference type="EC" id="2.4.-.-" evidence="4"/>
<dbReference type="Pfam" id="PF13439">
    <property type="entry name" value="Glyco_transf_4"/>
    <property type="match status" value="1"/>
</dbReference>
<dbReference type="PANTHER" id="PTHR45947">
    <property type="entry name" value="SULFOQUINOVOSYL TRANSFERASE SQD2"/>
    <property type="match status" value="1"/>
</dbReference>
<keyword evidence="4" id="KW-0808">Transferase</keyword>
<evidence type="ECO:0000313" key="5">
    <source>
        <dbReference type="Proteomes" id="UP000217528"/>
    </source>
</evidence>
<evidence type="ECO:0000313" key="4">
    <source>
        <dbReference type="EMBL" id="PWL08731.1"/>
    </source>
</evidence>
<protein>
    <submittedName>
        <fullName evidence="4">Spore coat protein SA</fullName>
        <ecNumber evidence="4">2.4.-.-</ecNumber>
    </submittedName>
</protein>
<reference evidence="3 5" key="2">
    <citation type="journal article" date="2017" name="BMC Genomics">
        <title>Genomic analysis of methanogenic archaea reveals a shift towards energy conservation.</title>
        <authorList>
            <person name="Gilmore S.P."/>
            <person name="Henske J.K."/>
            <person name="Sexton J.A."/>
            <person name="Solomon K.V."/>
            <person name="Seppala S."/>
            <person name="Yoo J.I."/>
            <person name="Huyett L.M."/>
            <person name="Pressman A."/>
            <person name="Cogan J.Z."/>
            <person name="Kivenson V."/>
            <person name="Peng X."/>
            <person name="Tan Y."/>
            <person name="Valentine D.L."/>
            <person name="O'Malley M.A."/>
        </authorList>
    </citation>
    <scope>NUCLEOTIDE SEQUENCE [LARGE SCALE GENOMIC DNA]</scope>
    <source>
        <strain evidence="3 5">1R-7</strain>
    </source>
</reference>
<evidence type="ECO:0000313" key="3">
    <source>
        <dbReference type="EMBL" id="PAV08000.1"/>
    </source>
</evidence>
<keyword evidence="4" id="KW-0946">Virion</keyword>
<dbReference type="SUPFAM" id="SSF53756">
    <property type="entry name" value="UDP-Glycosyltransferase/glycogen phosphorylase"/>
    <property type="match status" value="1"/>
</dbReference>
<reference evidence="4 6" key="1">
    <citation type="submission" date="2016-04" db="EMBL/GenBank/DDBJ databases">
        <title>Genome sequence of Methanosphaera cuniculi DSM 4103.</title>
        <authorList>
            <person name="Poehlein A."/>
            <person name="Seedorf H."/>
            <person name="Daniel R."/>
        </authorList>
    </citation>
    <scope>NUCLEOTIDE SEQUENCE [LARGE SCALE GENOMIC DNA]</scope>
    <source>
        <strain evidence="4 6">DSM 4103</strain>
    </source>
</reference>
<gene>
    <name evidence="4" type="primary">cotSA</name>
    <name evidence="3" type="ORF">ASJ82_04965</name>
    <name evidence="4" type="ORF">MSCUN_04440</name>
</gene>
<feature type="domain" description="Glycosyl transferase family 1" evidence="1">
    <location>
        <begin position="193"/>
        <end position="352"/>
    </location>
</feature>
<dbReference type="Gene3D" id="3.40.50.2000">
    <property type="entry name" value="Glycogen Phosphorylase B"/>
    <property type="match status" value="2"/>
</dbReference>
<dbReference type="RefSeq" id="WP_095608064.1">
    <property type="nucleotide sequence ID" value="NZ_LMVN01000003.1"/>
</dbReference>
<evidence type="ECO:0000313" key="6">
    <source>
        <dbReference type="Proteomes" id="UP000246004"/>
    </source>
</evidence>
<dbReference type="EMBL" id="LMVN01000003">
    <property type="protein sequence ID" value="PAV08000.1"/>
    <property type="molecule type" value="Genomic_DNA"/>
</dbReference>
<keyword evidence="4" id="KW-0328">Glycosyltransferase</keyword>
<accession>A0A2A2HFC6</accession>
<dbReference type="AlphaFoldDB" id="A0A2A2HFC6"/>
<comment type="caution">
    <text evidence="3">The sequence shown here is derived from an EMBL/GenBank/DDBJ whole genome shotgun (WGS) entry which is preliminary data.</text>
</comment>
<dbReference type="Proteomes" id="UP000217528">
    <property type="component" value="Unassembled WGS sequence"/>
</dbReference>
<dbReference type="Proteomes" id="UP000246004">
    <property type="component" value="Unassembled WGS sequence"/>
</dbReference>
<dbReference type="GO" id="GO:0016757">
    <property type="term" value="F:glycosyltransferase activity"/>
    <property type="evidence" value="ECO:0007669"/>
    <property type="project" value="UniProtKB-KW"/>
</dbReference>
<organism evidence="3 5">
    <name type="scientific">Methanosphaera cuniculi</name>
    <dbReference type="NCBI Taxonomy" id="1077256"/>
    <lineage>
        <taxon>Archaea</taxon>
        <taxon>Methanobacteriati</taxon>
        <taxon>Methanobacteriota</taxon>
        <taxon>Methanomada group</taxon>
        <taxon>Methanobacteria</taxon>
        <taxon>Methanobacteriales</taxon>
        <taxon>Methanobacteriaceae</taxon>
        <taxon>Methanosphaera</taxon>
    </lineage>
</organism>
<dbReference type="CDD" id="cd03801">
    <property type="entry name" value="GT4_PimA-like"/>
    <property type="match status" value="1"/>
</dbReference>
<proteinExistence type="predicted"/>
<name>A0A2A2HFC6_9EURY</name>
<dbReference type="EMBL" id="LWMS01000010">
    <property type="protein sequence ID" value="PWL08731.1"/>
    <property type="molecule type" value="Genomic_DNA"/>
</dbReference>
<feature type="domain" description="Glycosyltransferase subfamily 4-like N-terminal" evidence="2">
    <location>
        <begin position="16"/>
        <end position="185"/>
    </location>
</feature>